<feature type="non-terminal residue" evidence="2">
    <location>
        <position position="112"/>
    </location>
</feature>
<protein>
    <recommendedName>
        <fullName evidence="1">RNase H type-1 domain-containing protein</fullName>
    </recommendedName>
</protein>
<accession>A0AAV0CY85</accession>
<keyword evidence="3" id="KW-1185">Reference proteome</keyword>
<dbReference type="PANTHER" id="PTHR47723:SF19">
    <property type="entry name" value="POLYNUCLEOTIDYL TRANSFERASE, RIBONUCLEASE H-LIKE SUPERFAMILY PROTEIN"/>
    <property type="match status" value="1"/>
</dbReference>
<dbReference type="InterPro" id="IPR053151">
    <property type="entry name" value="RNase_H-like"/>
</dbReference>
<evidence type="ECO:0000259" key="1">
    <source>
        <dbReference type="Pfam" id="PF13456"/>
    </source>
</evidence>
<dbReference type="PANTHER" id="PTHR47723">
    <property type="entry name" value="OS05G0353850 PROTEIN"/>
    <property type="match status" value="1"/>
</dbReference>
<gene>
    <name evidence="2" type="ORF">CEPIT_LOCUS10460</name>
</gene>
<dbReference type="InterPro" id="IPR012337">
    <property type="entry name" value="RNaseH-like_sf"/>
</dbReference>
<comment type="caution">
    <text evidence="2">The sequence shown here is derived from an EMBL/GenBank/DDBJ whole genome shotgun (WGS) entry which is preliminary data.</text>
</comment>
<evidence type="ECO:0000313" key="2">
    <source>
        <dbReference type="EMBL" id="CAH9088395.1"/>
    </source>
</evidence>
<dbReference type="AlphaFoldDB" id="A0AAV0CY85"/>
<dbReference type="GO" id="GO:0004523">
    <property type="term" value="F:RNA-DNA hybrid ribonuclease activity"/>
    <property type="evidence" value="ECO:0007669"/>
    <property type="project" value="InterPro"/>
</dbReference>
<evidence type="ECO:0000313" key="3">
    <source>
        <dbReference type="Proteomes" id="UP001152523"/>
    </source>
</evidence>
<dbReference type="InterPro" id="IPR036397">
    <property type="entry name" value="RNaseH_sf"/>
</dbReference>
<dbReference type="SUPFAM" id="SSF53098">
    <property type="entry name" value="Ribonuclease H-like"/>
    <property type="match status" value="1"/>
</dbReference>
<dbReference type="Pfam" id="PF13456">
    <property type="entry name" value="RVT_3"/>
    <property type="match status" value="1"/>
</dbReference>
<organism evidence="2 3">
    <name type="scientific">Cuscuta epithymum</name>
    <dbReference type="NCBI Taxonomy" id="186058"/>
    <lineage>
        <taxon>Eukaryota</taxon>
        <taxon>Viridiplantae</taxon>
        <taxon>Streptophyta</taxon>
        <taxon>Embryophyta</taxon>
        <taxon>Tracheophyta</taxon>
        <taxon>Spermatophyta</taxon>
        <taxon>Magnoliopsida</taxon>
        <taxon>eudicotyledons</taxon>
        <taxon>Gunneridae</taxon>
        <taxon>Pentapetalae</taxon>
        <taxon>asterids</taxon>
        <taxon>lamiids</taxon>
        <taxon>Solanales</taxon>
        <taxon>Convolvulaceae</taxon>
        <taxon>Cuscuteae</taxon>
        <taxon>Cuscuta</taxon>
        <taxon>Cuscuta subgen. Cuscuta</taxon>
    </lineage>
</organism>
<reference evidence="2" key="1">
    <citation type="submission" date="2022-07" db="EMBL/GenBank/DDBJ databases">
        <authorList>
            <person name="Macas J."/>
            <person name="Novak P."/>
            <person name="Neumann P."/>
        </authorList>
    </citation>
    <scope>NUCLEOTIDE SEQUENCE</scope>
</reference>
<sequence>MIKPITWQIPKNSLKLNIDASYLSYHAAGGAILRDREGKLIIASSFLVSASSSFEAELAAVLHATSWVISLGFRGFQVEFDSMEVFEQLQRRRVGRRRDEINRLLDLSEASD</sequence>
<dbReference type="InterPro" id="IPR002156">
    <property type="entry name" value="RNaseH_domain"/>
</dbReference>
<feature type="domain" description="RNase H type-1" evidence="1">
    <location>
        <begin position="18"/>
        <end position="106"/>
    </location>
</feature>
<dbReference type="Proteomes" id="UP001152523">
    <property type="component" value="Unassembled WGS sequence"/>
</dbReference>
<dbReference type="GO" id="GO:0003676">
    <property type="term" value="F:nucleic acid binding"/>
    <property type="evidence" value="ECO:0007669"/>
    <property type="project" value="InterPro"/>
</dbReference>
<dbReference type="Gene3D" id="3.30.420.10">
    <property type="entry name" value="Ribonuclease H-like superfamily/Ribonuclease H"/>
    <property type="match status" value="1"/>
</dbReference>
<proteinExistence type="predicted"/>
<name>A0AAV0CY85_9ASTE</name>
<dbReference type="EMBL" id="CAMAPF010000059">
    <property type="protein sequence ID" value="CAH9088395.1"/>
    <property type="molecule type" value="Genomic_DNA"/>
</dbReference>